<evidence type="ECO:0000313" key="1">
    <source>
        <dbReference type="EMBL" id="MCS0597396.1"/>
    </source>
</evidence>
<dbReference type="EMBL" id="JANUHA010000008">
    <property type="protein sequence ID" value="MCS0597396.1"/>
    <property type="molecule type" value="Genomic_DNA"/>
</dbReference>
<protein>
    <submittedName>
        <fullName evidence="1">Uncharacterized protein</fullName>
    </submittedName>
</protein>
<dbReference type="Proteomes" id="UP001206572">
    <property type="component" value="Unassembled WGS sequence"/>
</dbReference>
<comment type="caution">
    <text evidence="1">The sequence shown here is derived from an EMBL/GenBank/DDBJ whole genome shotgun (WGS) entry which is preliminary data.</text>
</comment>
<sequence length="109" mass="12115">MSDTYEMTPLAHLYPGMVLADALMDEHGHVLLAAGATLNEAAIQSLARHGVGAAPILRAVPLTPPDESEIQARLDHLFRRNDREDLGDWATGLLRRYVEDYRLKREVAP</sequence>
<organism evidence="1 2">
    <name type="scientific">Massilia agri</name>
    <dbReference type="NCBI Taxonomy" id="1886785"/>
    <lineage>
        <taxon>Bacteria</taxon>
        <taxon>Pseudomonadati</taxon>
        <taxon>Pseudomonadota</taxon>
        <taxon>Betaproteobacteria</taxon>
        <taxon>Burkholderiales</taxon>
        <taxon>Oxalobacteraceae</taxon>
        <taxon>Telluria group</taxon>
        <taxon>Massilia</taxon>
    </lineage>
</organism>
<evidence type="ECO:0000313" key="2">
    <source>
        <dbReference type="Proteomes" id="UP001206572"/>
    </source>
</evidence>
<reference evidence="1 2" key="1">
    <citation type="submission" date="2022-08" db="EMBL/GenBank/DDBJ databases">
        <title>Reclassification of Massilia species as members of the genera Telluria, Duganella, Pseudoduganella, Mokoshia gen. nov. and Zemynaea gen. nov. using orthogonal and non-orthogonal genome-based approaches.</title>
        <authorList>
            <person name="Bowman J.P."/>
        </authorList>
    </citation>
    <scope>NUCLEOTIDE SEQUENCE [LARGE SCALE GENOMIC DNA]</scope>
    <source>
        <strain evidence="1 2">JCM 31661</strain>
    </source>
</reference>
<dbReference type="RefSeq" id="WP_258828415.1">
    <property type="nucleotide sequence ID" value="NZ_JANUHA010000008.1"/>
</dbReference>
<accession>A0ABT2AMC7</accession>
<name>A0ABT2AMC7_9BURK</name>
<proteinExistence type="predicted"/>
<gene>
    <name evidence="1" type="ORF">NX780_13680</name>
</gene>
<keyword evidence="2" id="KW-1185">Reference proteome</keyword>